<dbReference type="EMBL" id="PUFL01000091">
    <property type="protein sequence ID" value="TDG88033.1"/>
    <property type="molecule type" value="Genomic_DNA"/>
</dbReference>
<dbReference type="OrthoDB" id="2280859at2"/>
<evidence type="ECO:0000256" key="1">
    <source>
        <dbReference type="SAM" id="SignalP"/>
    </source>
</evidence>
<evidence type="ECO:0000313" key="4">
    <source>
        <dbReference type="Proteomes" id="UP000214739"/>
    </source>
</evidence>
<feature type="signal peptide" evidence="1">
    <location>
        <begin position="1"/>
        <end position="27"/>
    </location>
</feature>
<evidence type="ECO:0000313" key="5">
    <source>
        <dbReference type="Proteomes" id="UP000294668"/>
    </source>
</evidence>
<protein>
    <submittedName>
        <fullName evidence="2">Uncharacterized protein</fullName>
    </submittedName>
</protein>
<organism evidence="2 4">
    <name type="scientific">Lentilactobacillus parakefiri</name>
    <dbReference type="NCBI Taxonomy" id="152332"/>
    <lineage>
        <taxon>Bacteria</taxon>
        <taxon>Bacillati</taxon>
        <taxon>Bacillota</taxon>
        <taxon>Bacilli</taxon>
        <taxon>Lactobacillales</taxon>
        <taxon>Lactobacillaceae</taxon>
        <taxon>Lentilactobacillus</taxon>
    </lineage>
</organism>
<dbReference type="AlphaFoldDB" id="A0A224V866"/>
<gene>
    <name evidence="3" type="ORF">C5L28_002446</name>
    <name evidence="2" type="ORF">LPKJCM_02512</name>
</gene>
<evidence type="ECO:0000313" key="2">
    <source>
        <dbReference type="EMBL" id="GAW73368.1"/>
    </source>
</evidence>
<dbReference type="Proteomes" id="UP000294668">
    <property type="component" value="Unassembled WGS sequence"/>
</dbReference>
<dbReference type="EMBL" id="BDGB01000161">
    <property type="protein sequence ID" value="GAW73368.1"/>
    <property type="molecule type" value="Genomic_DNA"/>
</dbReference>
<feature type="chain" id="PRO_5044569611" evidence="1">
    <location>
        <begin position="28"/>
        <end position="272"/>
    </location>
</feature>
<proteinExistence type="predicted"/>
<dbReference type="RefSeq" id="WP_057961898.1">
    <property type="nucleotide sequence ID" value="NZ_BAAAXO010000030.1"/>
</dbReference>
<reference evidence="3" key="3">
    <citation type="submission" date="2019-02" db="EMBL/GenBank/DDBJ databases">
        <authorList>
            <person name="Buron G."/>
            <person name="Chaylann A."/>
            <person name="Dolejs I."/>
            <person name="Forster J."/>
            <person name="Miks M.H."/>
        </authorList>
    </citation>
    <scope>NUCLEOTIDE SEQUENCE</scope>
    <source>
        <strain evidence="3">DSM 10551</strain>
    </source>
</reference>
<name>A0A224V866_9LACO</name>
<keyword evidence="5" id="KW-1185">Reference proteome</keyword>
<comment type="caution">
    <text evidence="2">The sequence shown here is derived from an EMBL/GenBank/DDBJ whole genome shotgun (WGS) entry which is preliminary data.</text>
</comment>
<reference evidence="2 4" key="1">
    <citation type="journal article" date="2017" name="Biosci Microbiota Food Health">
        <title>Genomic characterization reconfirms the taxonomic status of Lactobacillus parakefiri.</title>
        <authorList>
            <person name="Tanizawa Y."/>
            <person name="Kobayashi H."/>
            <person name="Kaminuma E."/>
            <person name="Sakamoto M."/>
            <person name="Ohkuma M."/>
            <person name="Nakamura Y."/>
            <person name="Arita M."/>
            <person name="Tohno M."/>
        </authorList>
    </citation>
    <scope>NUCLEOTIDE SEQUENCE [LARGE SCALE GENOMIC DNA]</scope>
    <source>
        <strain evidence="2 4">JCM 8573</strain>
    </source>
</reference>
<keyword evidence="1" id="KW-0732">Signal</keyword>
<dbReference type="Proteomes" id="UP000214739">
    <property type="component" value="Unassembled WGS sequence"/>
</dbReference>
<accession>A0A224V866</accession>
<sequence length="272" mass="31195">MVKLKFQFWLFALGILLAVSVAVPANATTYLSHFSKDQYLMTKKTIHTTNSHYKNIKITIPKGTVLKSSRLTKSSKTKHPYLTINLNRLHWSLRKAIIQSSHNVTSTSGIWAKTSTFKKVHAPAYQTYFKQPYTGTIGGLIWEVTKAFPLRQQYKIENCLRVTDDGYLEYFTGYDYWVNKMPAPHSAAKVEKFVKKGKADYLYTASKVSGLNMKQVAKKGQHRYRLKITKTDQHMATVNPAQDKKYDESVTISIRYYVGGKKFYVNSQVIEP</sequence>
<evidence type="ECO:0000313" key="3">
    <source>
        <dbReference type="EMBL" id="TDG88033.1"/>
    </source>
</evidence>
<reference evidence="3 5" key="2">
    <citation type="journal article" date="2019" name="Appl. Microbiol. Biotechnol.">
        <title>Uncovering carbohydrate metabolism through a genotype-phenotype association study of 56 lactic acid bacteria genomes.</title>
        <authorList>
            <person name="Buron-Moles G."/>
            <person name="Chailyan A."/>
            <person name="Dolejs I."/>
            <person name="Forster J."/>
            <person name="Miks M.H."/>
        </authorList>
    </citation>
    <scope>NUCLEOTIDE SEQUENCE [LARGE SCALE GENOMIC DNA]</scope>
    <source>
        <strain evidence="3 5">DSM 10551</strain>
    </source>
</reference>